<feature type="compositionally biased region" description="Basic and acidic residues" evidence="1">
    <location>
        <begin position="48"/>
        <end position="70"/>
    </location>
</feature>
<evidence type="ECO:0000256" key="1">
    <source>
        <dbReference type="SAM" id="MobiDB-lite"/>
    </source>
</evidence>
<feature type="region of interest" description="Disordered" evidence="1">
    <location>
        <begin position="33"/>
        <end position="70"/>
    </location>
</feature>
<feature type="non-terminal residue" evidence="2">
    <location>
        <position position="1"/>
    </location>
</feature>
<dbReference type="PANTHER" id="PTHR42648:SF32">
    <property type="entry name" value="RIBONUCLEASE H-LIKE DOMAIN, GAG-PRE-INTEGRASE DOMAIN PROTEIN-RELATED"/>
    <property type="match status" value="1"/>
</dbReference>
<protein>
    <submittedName>
        <fullName evidence="2">Ribonuclease H-like domain-containing protein</fullName>
    </submittedName>
</protein>
<reference evidence="2" key="1">
    <citation type="journal article" date="2019" name="Sci. Rep.">
        <title>Draft genome of Tanacetum cinerariifolium, the natural source of mosquito coil.</title>
        <authorList>
            <person name="Yamashiro T."/>
            <person name="Shiraishi A."/>
            <person name="Satake H."/>
            <person name="Nakayama K."/>
        </authorList>
    </citation>
    <scope>NUCLEOTIDE SEQUENCE</scope>
</reference>
<proteinExistence type="predicted"/>
<name>A0A699SI03_TANCI</name>
<dbReference type="AlphaFoldDB" id="A0A699SI03"/>
<dbReference type="InterPro" id="IPR039537">
    <property type="entry name" value="Retrotran_Ty1/copia-like"/>
</dbReference>
<evidence type="ECO:0000313" key="2">
    <source>
        <dbReference type="EMBL" id="GFC96927.1"/>
    </source>
</evidence>
<comment type="caution">
    <text evidence="2">The sequence shown here is derived from an EMBL/GenBank/DDBJ whole genome shotgun (WGS) entry which is preliminary data.</text>
</comment>
<dbReference type="SUPFAM" id="SSF53098">
    <property type="entry name" value="Ribonuclease H-like"/>
    <property type="match status" value="1"/>
</dbReference>
<accession>A0A699SI03</accession>
<organism evidence="2">
    <name type="scientific">Tanacetum cinerariifolium</name>
    <name type="common">Dalmatian daisy</name>
    <name type="synonym">Chrysanthemum cinerariifolium</name>
    <dbReference type="NCBI Taxonomy" id="118510"/>
    <lineage>
        <taxon>Eukaryota</taxon>
        <taxon>Viridiplantae</taxon>
        <taxon>Streptophyta</taxon>
        <taxon>Embryophyta</taxon>
        <taxon>Tracheophyta</taxon>
        <taxon>Spermatophyta</taxon>
        <taxon>Magnoliopsida</taxon>
        <taxon>eudicotyledons</taxon>
        <taxon>Gunneridae</taxon>
        <taxon>Pentapetalae</taxon>
        <taxon>asterids</taxon>
        <taxon>campanulids</taxon>
        <taxon>Asterales</taxon>
        <taxon>Asteraceae</taxon>
        <taxon>Asteroideae</taxon>
        <taxon>Anthemideae</taxon>
        <taxon>Anthemidinae</taxon>
        <taxon>Tanacetum</taxon>
    </lineage>
</organism>
<dbReference type="PANTHER" id="PTHR42648">
    <property type="entry name" value="TRANSPOSASE, PUTATIVE-RELATED"/>
    <property type="match status" value="1"/>
</dbReference>
<dbReference type="EMBL" id="BKCJ011163055">
    <property type="protein sequence ID" value="GFC96927.1"/>
    <property type="molecule type" value="Genomic_DNA"/>
</dbReference>
<sequence length="186" mass="20540">QSNGSAGKAIVEIVPDKDYILLPLWTQDPLFLSSSKDSPGDGFNPSGEEEKNDAKDPGNKDYEVLSTKEPRVNQKKNANVNNTNNINNFSPFDNTAGIKDNVVDKDITTRTMLADSKLPTTFWAEAVNNACYVKNKVLVIKPHNKTPYELSHDRTPSLSFIRPFGCPVTILNTLDPLGKFEGKADE</sequence>
<gene>
    <name evidence="2" type="ORF">Tci_868897</name>
</gene>
<dbReference type="InterPro" id="IPR012337">
    <property type="entry name" value="RNaseH-like_sf"/>
</dbReference>